<dbReference type="EMBL" id="SJPJ01000001">
    <property type="protein sequence ID" value="TWT80651.1"/>
    <property type="molecule type" value="Genomic_DNA"/>
</dbReference>
<dbReference type="InterPro" id="IPR006073">
    <property type="entry name" value="GTP-bd"/>
</dbReference>
<proteinExistence type="predicted"/>
<dbReference type="Proteomes" id="UP000315010">
    <property type="component" value="Unassembled WGS sequence"/>
</dbReference>
<dbReference type="PANTHER" id="PTHR43834:SF6">
    <property type="entry name" value="GTPASE DER"/>
    <property type="match status" value="1"/>
</dbReference>
<dbReference type="SUPFAM" id="SSF52540">
    <property type="entry name" value="P-loop containing nucleoside triphosphate hydrolases"/>
    <property type="match status" value="1"/>
</dbReference>
<dbReference type="InterPro" id="IPR027417">
    <property type="entry name" value="P-loop_NTPase"/>
</dbReference>
<dbReference type="RefSeq" id="WP_419194124.1">
    <property type="nucleotide sequence ID" value="NZ_SJPJ01000001.1"/>
</dbReference>
<evidence type="ECO:0000313" key="3">
    <source>
        <dbReference type="Proteomes" id="UP000315010"/>
    </source>
</evidence>
<reference evidence="2 3" key="1">
    <citation type="submission" date="2019-02" db="EMBL/GenBank/DDBJ databases">
        <title>Deep-cultivation of Planctomycetes and their phenomic and genomic characterization uncovers novel biology.</title>
        <authorList>
            <person name="Wiegand S."/>
            <person name="Jogler M."/>
            <person name="Boedeker C."/>
            <person name="Pinto D."/>
            <person name="Vollmers J."/>
            <person name="Rivas-Marin E."/>
            <person name="Kohn T."/>
            <person name="Peeters S.H."/>
            <person name="Heuer A."/>
            <person name="Rast P."/>
            <person name="Oberbeckmann S."/>
            <person name="Bunk B."/>
            <person name="Jeske O."/>
            <person name="Meyerdierks A."/>
            <person name="Storesund J.E."/>
            <person name="Kallscheuer N."/>
            <person name="Luecker S."/>
            <person name="Lage O.M."/>
            <person name="Pohl T."/>
            <person name="Merkel B.J."/>
            <person name="Hornburger P."/>
            <person name="Mueller R.-W."/>
            <person name="Bruemmer F."/>
            <person name="Labrenz M."/>
            <person name="Spormann A.M."/>
            <person name="Op Den Camp H."/>
            <person name="Overmann J."/>
            <person name="Amann R."/>
            <person name="Jetten M.S.M."/>
            <person name="Mascher T."/>
            <person name="Medema M.H."/>
            <person name="Devos D.P."/>
            <person name="Kaster A.-K."/>
            <person name="Ovreas L."/>
            <person name="Rohde M."/>
            <person name="Galperin M.Y."/>
            <person name="Jogler C."/>
        </authorList>
    </citation>
    <scope>NUCLEOTIDE SEQUENCE [LARGE SCALE GENOMIC DNA]</scope>
    <source>
        <strain evidence="2 3">CA13</strain>
    </source>
</reference>
<dbReference type="InterPro" id="IPR021871">
    <property type="entry name" value="DUF3482"/>
</dbReference>
<dbReference type="PANTHER" id="PTHR43834">
    <property type="entry name" value="GTPASE DER"/>
    <property type="match status" value="1"/>
</dbReference>
<gene>
    <name evidence="2" type="ORF">CA13_20960</name>
</gene>
<dbReference type="Pfam" id="PF01926">
    <property type="entry name" value="MMR_HSR1"/>
    <property type="match status" value="1"/>
</dbReference>
<accession>A0A5C5Z1G7</accession>
<evidence type="ECO:0000313" key="2">
    <source>
        <dbReference type="EMBL" id="TWT80651.1"/>
    </source>
</evidence>
<organism evidence="2 3">
    <name type="scientific">Novipirellula herctigrandis</name>
    <dbReference type="NCBI Taxonomy" id="2527986"/>
    <lineage>
        <taxon>Bacteria</taxon>
        <taxon>Pseudomonadati</taxon>
        <taxon>Planctomycetota</taxon>
        <taxon>Planctomycetia</taxon>
        <taxon>Pirellulales</taxon>
        <taxon>Pirellulaceae</taxon>
        <taxon>Novipirellula</taxon>
    </lineage>
</organism>
<evidence type="ECO:0000259" key="1">
    <source>
        <dbReference type="Pfam" id="PF01926"/>
    </source>
</evidence>
<protein>
    <submittedName>
        <fullName evidence="2">GTP-binding protein Der</fullName>
    </submittedName>
</protein>
<keyword evidence="3" id="KW-1185">Reference proteome</keyword>
<name>A0A5C5Z1G7_9BACT</name>
<dbReference type="AlphaFoldDB" id="A0A5C5Z1G7"/>
<comment type="caution">
    <text evidence="2">The sequence shown here is derived from an EMBL/GenBank/DDBJ whole genome shotgun (WGS) entry which is preliminary data.</text>
</comment>
<dbReference type="GO" id="GO:0005525">
    <property type="term" value="F:GTP binding"/>
    <property type="evidence" value="ECO:0007669"/>
    <property type="project" value="InterPro"/>
</dbReference>
<sequence>MTFRFNQLKELKKNPLRICVVGHTNHGKTSTIRTLVEDASFGVVDNAPGVTRNVEETRVAISGKSLFHVLDTPGFELLDERLYELREAKNSRSKEREIDGLIKKLTGNRGENDRRLLRTLEAVKSSNLVIQVLDVREEATDPQYHDEIEFLQRCGIPLIITLNFVNHKQAKVDAWQDYFQQIGIHTYTKFDAHTRRWKDEHTLFKKMESLAAETLHQDFLSSWVDYRKDFVAEATKYSATDIASLIRDVAKHRPTAYGVDRKTRSAKRAELKEQFEIDVIEMKDECIKTILKRFHFEFNDIENDTDQVDDADTITGMSLFDSSWLKWGAAAAGAAAGLAVDMMLVGGTFGIPTLIGGVAGYCLATGYEYKSDKGSCKESINASKALLFLLAGMTISLVRALKTRGRADPHRVDVRFDKKALDPKSEFASNIVALHEGMHVDFDDLVTSVRRAIDPQQEASEN</sequence>
<feature type="domain" description="G" evidence="1">
    <location>
        <begin position="17"/>
        <end position="163"/>
    </location>
</feature>
<dbReference type="Gene3D" id="3.40.50.300">
    <property type="entry name" value="P-loop containing nucleotide triphosphate hydrolases"/>
    <property type="match status" value="1"/>
</dbReference>
<dbReference type="Pfam" id="PF11981">
    <property type="entry name" value="DUF3482"/>
    <property type="match status" value="1"/>
</dbReference>